<dbReference type="InterPro" id="IPR050767">
    <property type="entry name" value="Sel1_AlgK"/>
</dbReference>
<organism evidence="3 4">
    <name type="scientific">Pelomonas cellulosilytica</name>
    <dbReference type="NCBI Taxonomy" id="2906762"/>
    <lineage>
        <taxon>Bacteria</taxon>
        <taxon>Pseudomonadati</taxon>
        <taxon>Pseudomonadota</taxon>
        <taxon>Betaproteobacteria</taxon>
        <taxon>Burkholderiales</taxon>
        <taxon>Sphaerotilaceae</taxon>
        <taxon>Roseateles</taxon>
    </lineage>
</organism>
<feature type="region of interest" description="Disordered" evidence="1">
    <location>
        <begin position="108"/>
        <end position="146"/>
    </location>
</feature>
<dbReference type="InterPro" id="IPR006597">
    <property type="entry name" value="Sel1-like"/>
</dbReference>
<evidence type="ECO:0000256" key="2">
    <source>
        <dbReference type="SAM" id="SignalP"/>
    </source>
</evidence>
<feature type="signal peptide" evidence="2">
    <location>
        <begin position="1"/>
        <end position="30"/>
    </location>
</feature>
<dbReference type="RefSeq" id="WP_233371275.1">
    <property type="nucleotide sequence ID" value="NZ_JAJTWU010000003.1"/>
</dbReference>
<proteinExistence type="predicted"/>
<keyword evidence="4" id="KW-1185">Reference proteome</keyword>
<dbReference type="Pfam" id="PF08238">
    <property type="entry name" value="Sel1"/>
    <property type="match status" value="7"/>
</dbReference>
<protein>
    <submittedName>
        <fullName evidence="3">Sel1 repeat family protein</fullName>
    </submittedName>
</protein>
<comment type="caution">
    <text evidence="3">The sequence shown here is derived from an EMBL/GenBank/DDBJ whole genome shotgun (WGS) entry which is preliminary data.</text>
</comment>
<reference evidence="3 4" key="1">
    <citation type="submission" date="2021-12" db="EMBL/GenBank/DDBJ databases">
        <title>Genome seq of P8.</title>
        <authorList>
            <person name="Seo T."/>
        </authorList>
    </citation>
    <scope>NUCLEOTIDE SEQUENCE [LARGE SCALE GENOMIC DNA]</scope>
    <source>
        <strain evidence="3 4">P8</strain>
    </source>
</reference>
<sequence>MTRCVRPFFKKLRAAQAGLACLLAVSAAHAQQAASAPAGTPNTLDAVKVTGQRSNGSVDPSIVTAAKNKVLSRRFASSCAFMSGYSAAEDEVTLAYLRDFNMLDNPSSEAERFSDLSPDGNAKAQGATSPSDAGIDTASGLSTQTPGVACAGSDRRFAAGRNWIARKDKSLQQAFDAYEAGQYAEARAKFEEGWKKLGYEEAALMLARLHLLGLGTAASAPKAVEWLREVVDARYDPVADRLTFDPQKPDNINTRVEAALLLARIYLTGQGTPRDPAQAYKWWRKALDYGFEPAGTLLAQAHLSGIGTPVDVKPALAYLQAAGEAGDATALFMLGQLYHHQLPRQPAGVPLDLNRAGAYYLAAAKAGHLDATYQAARMMDLGEGATAPAPERAVVLYKDAALKGNADAQNALATYFYRGEVVPQNLATARQLFQAAAGRRQPDAMFNLAVMLAQGQGGERDLAAAYAWCTLSQRLGHAQAAAALPALAARLGPEDKARADAMLKPATPKP</sequence>
<accession>A0ABS8XSS9</accession>
<dbReference type="SUPFAM" id="SSF81901">
    <property type="entry name" value="HCP-like"/>
    <property type="match status" value="2"/>
</dbReference>
<feature type="chain" id="PRO_5046466345" evidence="2">
    <location>
        <begin position="31"/>
        <end position="510"/>
    </location>
</feature>
<dbReference type="EMBL" id="JAJTWU010000003">
    <property type="protein sequence ID" value="MCE4554350.1"/>
    <property type="molecule type" value="Genomic_DNA"/>
</dbReference>
<gene>
    <name evidence="3" type="ORF">LXT13_07805</name>
</gene>
<dbReference type="PANTHER" id="PTHR11102:SF160">
    <property type="entry name" value="ERAD-ASSOCIATED E3 UBIQUITIN-PROTEIN LIGASE COMPONENT HRD3"/>
    <property type="match status" value="1"/>
</dbReference>
<keyword evidence="2" id="KW-0732">Signal</keyword>
<dbReference type="PANTHER" id="PTHR11102">
    <property type="entry name" value="SEL-1-LIKE PROTEIN"/>
    <property type="match status" value="1"/>
</dbReference>
<dbReference type="Proteomes" id="UP001200741">
    <property type="component" value="Unassembled WGS sequence"/>
</dbReference>
<name>A0ABS8XSS9_9BURK</name>
<dbReference type="Gene3D" id="1.25.40.10">
    <property type="entry name" value="Tetratricopeptide repeat domain"/>
    <property type="match status" value="2"/>
</dbReference>
<dbReference type="InterPro" id="IPR011990">
    <property type="entry name" value="TPR-like_helical_dom_sf"/>
</dbReference>
<evidence type="ECO:0000313" key="4">
    <source>
        <dbReference type="Proteomes" id="UP001200741"/>
    </source>
</evidence>
<dbReference type="SMART" id="SM00671">
    <property type="entry name" value="SEL1"/>
    <property type="match status" value="7"/>
</dbReference>
<evidence type="ECO:0000313" key="3">
    <source>
        <dbReference type="EMBL" id="MCE4554350.1"/>
    </source>
</evidence>
<evidence type="ECO:0000256" key="1">
    <source>
        <dbReference type="SAM" id="MobiDB-lite"/>
    </source>
</evidence>